<evidence type="ECO:0000256" key="1">
    <source>
        <dbReference type="SAM" id="Phobius"/>
    </source>
</evidence>
<reference evidence="4" key="1">
    <citation type="journal article" date="2019" name="Int. J. Syst. Evol. Microbiol.">
        <title>The Global Catalogue of Microorganisms (GCM) 10K type strain sequencing project: providing services to taxonomists for standard genome sequencing and annotation.</title>
        <authorList>
            <consortium name="The Broad Institute Genomics Platform"/>
            <consortium name="The Broad Institute Genome Sequencing Center for Infectious Disease"/>
            <person name="Wu L."/>
            <person name="Ma J."/>
        </authorList>
    </citation>
    <scope>NUCLEOTIDE SEQUENCE [LARGE SCALE GENOMIC DNA]</scope>
    <source>
        <strain evidence="4">CECT 8288</strain>
    </source>
</reference>
<dbReference type="PANTHER" id="PTHR33121">
    <property type="entry name" value="CYCLIC DI-GMP PHOSPHODIESTERASE PDEF"/>
    <property type="match status" value="1"/>
</dbReference>
<dbReference type="SUPFAM" id="SSF141868">
    <property type="entry name" value="EAL domain-like"/>
    <property type="match status" value="1"/>
</dbReference>
<dbReference type="Pfam" id="PF07695">
    <property type="entry name" value="7TMR-DISM_7TM"/>
    <property type="match status" value="1"/>
</dbReference>
<dbReference type="InterPro" id="IPR035919">
    <property type="entry name" value="EAL_sf"/>
</dbReference>
<dbReference type="Pfam" id="PF00563">
    <property type="entry name" value="EAL"/>
    <property type="match status" value="1"/>
</dbReference>
<sequence>MPNKFRPLNAIPVVFVVSVIAIILAGFALKWSNFNDLLSRDHPEFIELDYGFTRTTQSVNPEKLDALEFSQSKLNSIKPKYGDHTDWHKFTLTNKDTKSSSLVVKFDNPMIDNIDIYRFRSSTQTYVLEKQIGDLVKNIPVDERIASAYQFSLRPMESRTFIVASQTLGSPKLPIVIFTKDEFSDYQRIEFLIWGTFIGIAMLMAIYNLVLYQGVRDLTYLAYIGYVIAILVNLGVIHGYGYYLFKEPVQLFLNQHILPQNALLALMTIFFAVNFLKFNRSYTKMHSYYSILSACLAIYFVFSFFIPEYLTVPVFSVLQLSLYILAYKMVTFKIKERFSWSKYYVISWLPLFIGAGVGFALFTGNAPYNFWTRYAFLFSAIFEMTLISMALAERLGNTESQRLYQATHESKFGFANDGLLQKTINRLQEGIPKEPISLITVEITNYNVIAPYLTDKQLSVMIFGLANYIVSQLKSTLPVIELDEDNNKNGAISLARGDLLSILVNTDDYTNIEDALKRLSDLENFNPVQGSIPYRIHCIFGAAIVDAKETNQFDLINQAKQAITQAKEKDVPYFIYSPESDLISERRIKLALDLANAIRNNELELYHQPQLFSNQTHITPSELLIRWKHPLYGFISPDEFVMIAEETGLINHLTTWVITRAAKHAKALVTFGIHDFHFAINVSAHDLSKDGFCHEICNIFKRHNLLTNQFTLELTETTHSLDSETFNKNLFDLSEAGFNLAIDDFGTGYSSLTYASDHPFDDIKIDKQFIQDFFNSEKHQAIVKATITMAKNLDLNVTAEGIEDGVTLELLKELGCDKLQGYYIAKPMPFNEYLKWRSPNFETHTKIGENLTLDFNEEPSSQRQ</sequence>
<dbReference type="InterPro" id="IPR050706">
    <property type="entry name" value="Cyclic-di-GMP_PDE-like"/>
</dbReference>
<proteinExistence type="predicted"/>
<dbReference type="InterPro" id="IPR001633">
    <property type="entry name" value="EAL_dom"/>
</dbReference>
<keyword evidence="1" id="KW-0812">Transmembrane</keyword>
<feature type="transmembrane region" description="Helical" evidence="1">
    <location>
        <begin position="7"/>
        <end position="29"/>
    </location>
</feature>
<protein>
    <submittedName>
        <fullName evidence="3">EAL domain-containing protein</fullName>
    </submittedName>
</protein>
<feature type="transmembrane region" description="Helical" evidence="1">
    <location>
        <begin position="223"/>
        <end position="245"/>
    </location>
</feature>
<feature type="transmembrane region" description="Helical" evidence="1">
    <location>
        <begin position="288"/>
        <end position="306"/>
    </location>
</feature>
<accession>A0ABV7WU30</accession>
<evidence type="ECO:0000313" key="4">
    <source>
        <dbReference type="Proteomes" id="UP001595710"/>
    </source>
</evidence>
<organism evidence="3 4">
    <name type="scientific">Reinekea marina</name>
    <dbReference type="NCBI Taxonomy" id="1310421"/>
    <lineage>
        <taxon>Bacteria</taxon>
        <taxon>Pseudomonadati</taxon>
        <taxon>Pseudomonadota</taxon>
        <taxon>Gammaproteobacteria</taxon>
        <taxon>Oceanospirillales</taxon>
        <taxon>Saccharospirillaceae</taxon>
        <taxon>Reinekea</taxon>
    </lineage>
</organism>
<dbReference type="InterPro" id="IPR011623">
    <property type="entry name" value="7TMR_DISM_rcpt_extracell_dom1"/>
</dbReference>
<gene>
    <name evidence="3" type="ORF">ACFOND_13485</name>
</gene>
<dbReference type="EMBL" id="JBHRYN010000014">
    <property type="protein sequence ID" value="MFC3702651.1"/>
    <property type="molecule type" value="Genomic_DNA"/>
</dbReference>
<dbReference type="Pfam" id="PF07696">
    <property type="entry name" value="7TMR-DISMED2"/>
    <property type="match status" value="1"/>
</dbReference>
<keyword evidence="4" id="KW-1185">Reference proteome</keyword>
<feature type="transmembrane region" description="Helical" evidence="1">
    <location>
        <begin position="312"/>
        <end position="331"/>
    </location>
</feature>
<evidence type="ECO:0000313" key="3">
    <source>
        <dbReference type="EMBL" id="MFC3702651.1"/>
    </source>
</evidence>
<dbReference type="Gene3D" id="2.60.40.2380">
    <property type="match status" value="1"/>
</dbReference>
<dbReference type="Gene3D" id="3.20.20.450">
    <property type="entry name" value="EAL domain"/>
    <property type="match status" value="1"/>
</dbReference>
<dbReference type="PANTHER" id="PTHR33121:SF71">
    <property type="entry name" value="OXYGEN SENSOR PROTEIN DOSP"/>
    <property type="match status" value="1"/>
</dbReference>
<feature type="domain" description="EAL" evidence="2">
    <location>
        <begin position="587"/>
        <end position="841"/>
    </location>
</feature>
<comment type="caution">
    <text evidence="3">The sequence shown here is derived from an EMBL/GenBank/DDBJ whole genome shotgun (WGS) entry which is preliminary data.</text>
</comment>
<name>A0ABV7WU30_9GAMM</name>
<dbReference type="RefSeq" id="WP_290282274.1">
    <property type="nucleotide sequence ID" value="NZ_JAUFQI010000001.1"/>
</dbReference>
<keyword evidence="1" id="KW-1133">Transmembrane helix</keyword>
<feature type="transmembrane region" description="Helical" evidence="1">
    <location>
        <begin position="257"/>
        <end position="276"/>
    </location>
</feature>
<feature type="transmembrane region" description="Helical" evidence="1">
    <location>
        <begin position="343"/>
        <end position="362"/>
    </location>
</feature>
<dbReference type="InterPro" id="IPR011622">
    <property type="entry name" value="7TMR_DISM_rcpt_extracell_dom2"/>
</dbReference>
<keyword evidence="1" id="KW-0472">Membrane</keyword>
<evidence type="ECO:0000259" key="2">
    <source>
        <dbReference type="PROSITE" id="PS50883"/>
    </source>
</evidence>
<dbReference type="CDD" id="cd01948">
    <property type="entry name" value="EAL"/>
    <property type="match status" value="1"/>
</dbReference>
<dbReference type="PROSITE" id="PS50883">
    <property type="entry name" value="EAL"/>
    <property type="match status" value="1"/>
</dbReference>
<dbReference type="Proteomes" id="UP001595710">
    <property type="component" value="Unassembled WGS sequence"/>
</dbReference>
<feature type="transmembrane region" description="Helical" evidence="1">
    <location>
        <begin position="191"/>
        <end position="211"/>
    </location>
</feature>
<dbReference type="SMART" id="SM00052">
    <property type="entry name" value="EAL"/>
    <property type="match status" value="1"/>
</dbReference>